<evidence type="ECO:0000256" key="2">
    <source>
        <dbReference type="ARBA" id="ARBA00007812"/>
    </source>
</evidence>
<evidence type="ECO:0000313" key="13">
    <source>
        <dbReference type="EMBL" id="ORZ15185.1"/>
    </source>
</evidence>
<feature type="domain" description="Thiamine pyrophosphate enzyme central" evidence="10">
    <location>
        <begin position="202"/>
        <end position="314"/>
    </location>
</feature>
<dbReference type="InterPro" id="IPR029061">
    <property type="entry name" value="THDP-binding"/>
</dbReference>
<sequence>MINTRKTTIGLYLLQRLKEIGIDTVFGVPGDYNLTFLDVLEDDKEITWGNNANELNAAYAADGYARVKGAGALLTTFGVGELSAANGVAGSYAEQLPVIHIVGMPRSDRISNGALVHHSFGNGDLLAFIKIYQQLSVASALLSVSEAACQIDHVITESLQSRLPGYIGIPCDIVNTQVEVNACNKLDYSIPKSIPDVQEAALQAIITTIQQAKHPIIIADVCALRNNMKKEVAELAQVSGFPVYVTPLGIGIVDRDLPNFRGCYMGAVSLPQINAEVLGADLVLELGGKRVDTNTGVFTSSLSPSKTIEFHTNVTKVLHSSFEKVAMKELIPLVIKHFPESAKININRLIKNTLGPPAQRAKTPEGDTLIQDYFWNKIPDYLPERSVVIVETGTLSFGSMNLNIPKDSIFISQFQWASIGYSVPSTLGAAMADRSRRVFLMVGDGSFQLTVQEISVMLLHGVCPIILLFNNDGYLVEELLHAPNRKYNSFPMWQYADSFRYFGARLKINQERRGMNKSKFNIGVQKKVKTRKEFEAAMEQALDQPNCIHFLEMICPSNDAAKEVWQHTELFGV</sequence>
<feature type="binding site" evidence="8">
    <location>
        <position position="471"/>
    </location>
    <ligand>
        <name>Mg(2+)</name>
        <dbReference type="ChEBI" id="CHEBI:18420"/>
    </ligand>
</feature>
<evidence type="ECO:0000256" key="8">
    <source>
        <dbReference type="PIRSR" id="PIRSR036565-2"/>
    </source>
</evidence>
<keyword evidence="5 8" id="KW-0460">Magnesium</keyword>
<dbReference type="InterPro" id="IPR012001">
    <property type="entry name" value="Thiamin_PyroP_enz_TPP-bd_dom"/>
</dbReference>
<protein>
    <submittedName>
        <fullName evidence="13">Thiamin diphosphate-binding protein</fullName>
    </submittedName>
</protein>
<evidence type="ECO:0000259" key="10">
    <source>
        <dbReference type="Pfam" id="PF00205"/>
    </source>
</evidence>
<dbReference type="EMBL" id="MCGE01000013">
    <property type="protein sequence ID" value="ORZ15185.1"/>
    <property type="molecule type" value="Genomic_DNA"/>
</dbReference>
<dbReference type="PANTHER" id="PTHR43452:SF30">
    <property type="entry name" value="PYRUVATE DECARBOXYLASE ISOZYME 1-RELATED"/>
    <property type="match status" value="1"/>
</dbReference>
<dbReference type="GO" id="GO:0030976">
    <property type="term" value="F:thiamine pyrophosphate binding"/>
    <property type="evidence" value="ECO:0007669"/>
    <property type="project" value="InterPro"/>
</dbReference>
<comment type="similarity">
    <text evidence="2 9">Belongs to the TPP enzyme family.</text>
</comment>
<keyword evidence="7" id="KW-0456">Lyase</keyword>
<dbReference type="Gene3D" id="3.40.50.970">
    <property type="match status" value="2"/>
</dbReference>
<feature type="binding site" evidence="8">
    <location>
        <position position="473"/>
    </location>
    <ligand>
        <name>Mg(2+)</name>
        <dbReference type="ChEBI" id="CHEBI:18420"/>
    </ligand>
</feature>
<dbReference type="SUPFAM" id="SSF52467">
    <property type="entry name" value="DHS-like NAD/FAD-binding domain"/>
    <property type="match status" value="1"/>
</dbReference>
<comment type="cofactor">
    <cofactor evidence="1">
        <name>thiamine diphosphate</name>
        <dbReference type="ChEBI" id="CHEBI:58937"/>
    </cofactor>
</comment>
<dbReference type="InterPro" id="IPR029035">
    <property type="entry name" value="DHS-like_NAD/FAD-binding_dom"/>
</dbReference>
<comment type="caution">
    <text evidence="13">The sequence shown here is derived from an EMBL/GenBank/DDBJ whole genome shotgun (WGS) entry which is preliminary data.</text>
</comment>
<dbReference type="Pfam" id="PF02776">
    <property type="entry name" value="TPP_enzyme_N"/>
    <property type="match status" value="1"/>
</dbReference>
<dbReference type="PANTHER" id="PTHR43452">
    <property type="entry name" value="PYRUVATE DECARBOXYLASE"/>
    <property type="match status" value="1"/>
</dbReference>
<keyword evidence="14" id="KW-1185">Reference proteome</keyword>
<feature type="binding site" evidence="8">
    <location>
        <position position="444"/>
    </location>
    <ligand>
        <name>Mg(2+)</name>
        <dbReference type="ChEBI" id="CHEBI:18420"/>
    </ligand>
</feature>
<evidence type="ECO:0000256" key="4">
    <source>
        <dbReference type="ARBA" id="ARBA00022793"/>
    </source>
</evidence>
<keyword evidence="4" id="KW-0210">Decarboxylase</keyword>
<dbReference type="STRING" id="90262.A0A1X2IES2"/>
<evidence type="ECO:0000256" key="3">
    <source>
        <dbReference type="ARBA" id="ARBA00022723"/>
    </source>
</evidence>
<dbReference type="GO" id="GO:0004737">
    <property type="term" value="F:pyruvate decarboxylase activity"/>
    <property type="evidence" value="ECO:0007669"/>
    <property type="project" value="TreeGrafter"/>
</dbReference>
<dbReference type="OrthoDB" id="3970464at2759"/>
<evidence type="ECO:0000256" key="1">
    <source>
        <dbReference type="ARBA" id="ARBA00001964"/>
    </source>
</evidence>
<name>A0A1X2IES2_9FUNG</name>
<organism evidence="13 14">
    <name type="scientific">Absidia repens</name>
    <dbReference type="NCBI Taxonomy" id="90262"/>
    <lineage>
        <taxon>Eukaryota</taxon>
        <taxon>Fungi</taxon>
        <taxon>Fungi incertae sedis</taxon>
        <taxon>Mucoromycota</taxon>
        <taxon>Mucoromycotina</taxon>
        <taxon>Mucoromycetes</taxon>
        <taxon>Mucorales</taxon>
        <taxon>Cunninghamellaceae</taxon>
        <taxon>Absidia</taxon>
    </lineage>
</organism>
<accession>A0A1X2IES2</accession>
<dbReference type="FunFam" id="3.40.50.970:FF:000019">
    <property type="entry name" value="Pyruvate decarboxylase isozyme"/>
    <property type="match status" value="1"/>
</dbReference>
<dbReference type="AlphaFoldDB" id="A0A1X2IES2"/>
<dbReference type="Pfam" id="PF00205">
    <property type="entry name" value="TPP_enzyme_M"/>
    <property type="match status" value="1"/>
</dbReference>
<dbReference type="FunFam" id="3.40.50.970:FF:000024">
    <property type="entry name" value="Pyruvate decarboxylase isozyme"/>
    <property type="match status" value="1"/>
</dbReference>
<dbReference type="CDD" id="cd07038">
    <property type="entry name" value="TPP_PYR_PDC_IPDC_like"/>
    <property type="match status" value="1"/>
</dbReference>
<dbReference type="Pfam" id="PF02775">
    <property type="entry name" value="TPP_enzyme_C"/>
    <property type="match status" value="1"/>
</dbReference>
<feature type="domain" description="Thiamine pyrophosphate enzyme TPP-binding" evidence="11">
    <location>
        <begin position="403"/>
        <end position="548"/>
    </location>
</feature>
<dbReference type="GO" id="GO:0000949">
    <property type="term" value="P:aromatic amino acid family catabolic process to alcohol via Ehrlich pathway"/>
    <property type="evidence" value="ECO:0007669"/>
    <property type="project" value="TreeGrafter"/>
</dbReference>
<dbReference type="SUPFAM" id="SSF52518">
    <property type="entry name" value="Thiamin diphosphate-binding fold (THDP-binding)"/>
    <property type="match status" value="2"/>
</dbReference>
<evidence type="ECO:0000259" key="12">
    <source>
        <dbReference type="Pfam" id="PF02776"/>
    </source>
</evidence>
<dbReference type="InterPro" id="IPR047214">
    <property type="entry name" value="TPP_PDC_IPDC"/>
</dbReference>
<dbReference type="PIRSF" id="PIRSF036565">
    <property type="entry name" value="Pyruvt_ip_decrb"/>
    <property type="match status" value="1"/>
</dbReference>
<proteinExistence type="inferred from homology"/>
<gene>
    <name evidence="13" type="ORF">BCR42DRAFT_376253</name>
</gene>
<evidence type="ECO:0000256" key="6">
    <source>
        <dbReference type="ARBA" id="ARBA00023052"/>
    </source>
</evidence>
<dbReference type="GO" id="GO:0005634">
    <property type="term" value="C:nucleus"/>
    <property type="evidence" value="ECO:0007669"/>
    <property type="project" value="TreeGrafter"/>
</dbReference>
<dbReference type="GO" id="GO:0000287">
    <property type="term" value="F:magnesium ion binding"/>
    <property type="evidence" value="ECO:0007669"/>
    <property type="project" value="InterPro"/>
</dbReference>
<evidence type="ECO:0000256" key="9">
    <source>
        <dbReference type="RuleBase" id="RU362132"/>
    </source>
</evidence>
<dbReference type="Gene3D" id="3.40.50.1220">
    <property type="entry name" value="TPP-binding domain"/>
    <property type="match status" value="1"/>
</dbReference>
<dbReference type="InterPro" id="IPR012000">
    <property type="entry name" value="Thiamin_PyroP_enz_cen_dom"/>
</dbReference>
<comment type="cofactor">
    <cofactor evidence="8">
        <name>Mg(2+)</name>
        <dbReference type="ChEBI" id="CHEBI:18420"/>
    </cofactor>
    <text evidence="8">Binds 1 Mg(2+) per subunit.</text>
</comment>
<evidence type="ECO:0000313" key="14">
    <source>
        <dbReference type="Proteomes" id="UP000193560"/>
    </source>
</evidence>
<keyword evidence="6 9" id="KW-0786">Thiamine pyrophosphate</keyword>
<feature type="domain" description="Thiamine pyrophosphate enzyme N-terminal TPP-binding" evidence="12">
    <location>
        <begin position="9"/>
        <end position="114"/>
    </location>
</feature>
<evidence type="ECO:0000256" key="5">
    <source>
        <dbReference type="ARBA" id="ARBA00022842"/>
    </source>
</evidence>
<dbReference type="InterPro" id="IPR011766">
    <property type="entry name" value="TPP_enzyme_TPP-bd"/>
</dbReference>
<reference evidence="13 14" key="1">
    <citation type="submission" date="2016-07" db="EMBL/GenBank/DDBJ databases">
        <title>Pervasive Adenine N6-methylation of Active Genes in Fungi.</title>
        <authorList>
            <consortium name="DOE Joint Genome Institute"/>
            <person name="Mondo S.J."/>
            <person name="Dannebaum R.O."/>
            <person name="Kuo R.C."/>
            <person name="Labutti K."/>
            <person name="Haridas S."/>
            <person name="Kuo A."/>
            <person name="Salamov A."/>
            <person name="Ahrendt S.R."/>
            <person name="Lipzen A."/>
            <person name="Sullivan W."/>
            <person name="Andreopoulos W.B."/>
            <person name="Clum A."/>
            <person name="Lindquist E."/>
            <person name="Daum C."/>
            <person name="Ramamoorthy G.K."/>
            <person name="Gryganskyi A."/>
            <person name="Culley D."/>
            <person name="Magnuson J.K."/>
            <person name="James T.Y."/>
            <person name="O'Malley M.A."/>
            <person name="Stajich J.E."/>
            <person name="Spatafora J.W."/>
            <person name="Visel A."/>
            <person name="Grigoriev I.V."/>
        </authorList>
    </citation>
    <scope>NUCLEOTIDE SEQUENCE [LARGE SCALE GENOMIC DNA]</scope>
    <source>
        <strain evidence="13 14">NRRL 1336</strain>
    </source>
</reference>
<evidence type="ECO:0000256" key="7">
    <source>
        <dbReference type="ARBA" id="ARBA00023239"/>
    </source>
</evidence>
<dbReference type="CDD" id="cd02005">
    <property type="entry name" value="TPP_PDC_IPDC"/>
    <property type="match status" value="1"/>
</dbReference>
<evidence type="ECO:0000259" key="11">
    <source>
        <dbReference type="Pfam" id="PF02775"/>
    </source>
</evidence>
<dbReference type="InterPro" id="IPR012110">
    <property type="entry name" value="PDC/IPDC-like"/>
</dbReference>
<dbReference type="GO" id="GO:0005829">
    <property type="term" value="C:cytosol"/>
    <property type="evidence" value="ECO:0007669"/>
    <property type="project" value="TreeGrafter"/>
</dbReference>
<dbReference type="InterPro" id="IPR047213">
    <property type="entry name" value="TPP_PYR_PDC_IPDC-like"/>
</dbReference>
<keyword evidence="3 8" id="KW-0479">Metal-binding</keyword>
<dbReference type="Proteomes" id="UP000193560">
    <property type="component" value="Unassembled WGS sequence"/>
</dbReference>